<evidence type="ECO:0000313" key="1">
    <source>
        <dbReference type="EMBL" id="VDO23190.1"/>
    </source>
</evidence>
<reference evidence="3" key="1">
    <citation type="submission" date="2017-02" db="UniProtKB">
        <authorList>
            <consortium name="WormBaseParasite"/>
        </authorList>
    </citation>
    <scope>IDENTIFICATION</scope>
</reference>
<keyword evidence="2" id="KW-1185">Reference proteome</keyword>
<dbReference type="EMBL" id="UZAF01016208">
    <property type="protein sequence ID" value="VDO23190.1"/>
    <property type="molecule type" value="Genomic_DNA"/>
</dbReference>
<sequence>MSMSSFRWSRCTSSSQTNVEWRISLSFFTFTINSISPNSSVRPFIGSLKWFPGRNFVRESCATMYTMTVYLVFG</sequence>
<gene>
    <name evidence="1" type="ORF">HPLM_LOCUS4418</name>
</gene>
<dbReference type="AlphaFoldDB" id="A0A0N4W3M2"/>
<accession>A0A0N4W3M2</accession>
<name>A0A0N4W3M2_HAEPC</name>
<evidence type="ECO:0000313" key="3">
    <source>
        <dbReference type="WBParaSite" id="HPLM_0000442601-mRNA-1"/>
    </source>
</evidence>
<organism evidence="3">
    <name type="scientific">Haemonchus placei</name>
    <name type="common">Barber's pole worm</name>
    <dbReference type="NCBI Taxonomy" id="6290"/>
    <lineage>
        <taxon>Eukaryota</taxon>
        <taxon>Metazoa</taxon>
        <taxon>Ecdysozoa</taxon>
        <taxon>Nematoda</taxon>
        <taxon>Chromadorea</taxon>
        <taxon>Rhabditida</taxon>
        <taxon>Rhabditina</taxon>
        <taxon>Rhabditomorpha</taxon>
        <taxon>Strongyloidea</taxon>
        <taxon>Trichostrongylidae</taxon>
        <taxon>Haemonchus</taxon>
    </lineage>
</organism>
<reference evidence="1 2" key="2">
    <citation type="submission" date="2018-11" db="EMBL/GenBank/DDBJ databases">
        <authorList>
            <consortium name="Pathogen Informatics"/>
        </authorList>
    </citation>
    <scope>NUCLEOTIDE SEQUENCE [LARGE SCALE GENOMIC DNA]</scope>
    <source>
        <strain evidence="1 2">MHpl1</strain>
    </source>
</reference>
<dbReference type="WBParaSite" id="HPLM_0000442601-mRNA-1">
    <property type="protein sequence ID" value="HPLM_0000442601-mRNA-1"/>
    <property type="gene ID" value="HPLM_0000442601"/>
</dbReference>
<protein>
    <submittedName>
        <fullName evidence="3">Secreted protein</fullName>
    </submittedName>
</protein>
<dbReference type="Proteomes" id="UP000268014">
    <property type="component" value="Unassembled WGS sequence"/>
</dbReference>
<proteinExistence type="predicted"/>
<evidence type="ECO:0000313" key="2">
    <source>
        <dbReference type="Proteomes" id="UP000268014"/>
    </source>
</evidence>